<dbReference type="CDD" id="cd03255">
    <property type="entry name" value="ABC_MJ0796_LolCDE_FtsE"/>
    <property type="match status" value="1"/>
</dbReference>
<dbReference type="Proteomes" id="UP000280668">
    <property type="component" value="Unassembled WGS sequence"/>
</dbReference>
<dbReference type="PANTHER" id="PTHR24220">
    <property type="entry name" value="IMPORT ATP-BINDING PROTEIN"/>
    <property type="match status" value="1"/>
</dbReference>
<name>A0A3N2BBE5_9MICO</name>
<gene>
    <name evidence="6" type="ORF">EDD31_0935</name>
</gene>
<dbReference type="InterPro" id="IPR017911">
    <property type="entry name" value="MacB-like_ATP-bd"/>
</dbReference>
<dbReference type="GO" id="GO:0005524">
    <property type="term" value="F:ATP binding"/>
    <property type="evidence" value="ECO:0007669"/>
    <property type="project" value="UniProtKB-KW"/>
</dbReference>
<dbReference type="GO" id="GO:0005886">
    <property type="term" value="C:plasma membrane"/>
    <property type="evidence" value="ECO:0007669"/>
    <property type="project" value="TreeGrafter"/>
</dbReference>
<proteinExistence type="predicted"/>
<dbReference type="GO" id="GO:0016887">
    <property type="term" value="F:ATP hydrolysis activity"/>
    <property type="evidence" value="ECO:0007669"/>
    <property type="project" value="InterPro"/>
</dbReference>
<dbReference type="FunFam" id="3.40.50.300:FF:000032">
    <property type="entry name" value="Export ABC transporter ATP-binding protein"/>
    <property type="match status" value="1"/>
</dbReference>
<evidence type="ECO:0000259" key="5">
    <source>
        <dbReference type="PROSITE" id="PS50893"/>
    </source>
</evidence>
<accession>A0A3N2BBE5</accession>
<dbReference type="Gene3D" id="3.40.50.300">
    <property type="entry name" value="P-loop containing nucleotide triphosphate hydrolases"/>
    <property type="match status" value="1"/>
</dbReference>
<dbReference type="SMART" id="SM00382">
    <property type="entry name" value="AAA"/>
    <property type="match status" value="1"/>
</dbReference>
<feature type="region of interest" description="Disordered" evidence="4">
    <location>
        <begin position="236"/>
        <end position="289"/>
    </location>
</feature>
<dbReference type="SUPFAM" id="SSF52540">
    <property type="entry name" value="P-loop containing nucleoside triphosphate hydrolases"/>
    <property type="match status" value="1"/>
</dbReference>
<feature type="compositionally biased region" description="Low complexity" evidence="4">
    <location>
        <begin position="258"/>
        <end position="270"/>
    </location>
</feature>
<protein>
    <submittedName>
        <fullName evidence="6">Putative ABC transport system ATP-binding protein</fullName>
    </submittedName>
</protein>
<dbReference type="PROSITE" id="PS50893">
    <property type="entry name" value="ABC_TRANSPORTER_2"/>
    <property type="match status" value="1"/>
</dbReference>
<evidence type="ECO:0000256" key="2">
    <source>
        <dbReference type="ARBA" id="ARBA00022741"/>
    </source>
</evidence>
<keyword evidence="2" id="KW-0547">Nucleotide-binding</keyword>
<dbReference type="EMBL" id="RKHK01000001">
    <property type="protein sequence ID" value="ROR72580.1"/>
    <property type="molecule type" value="Genomic_DNA"/>
</dbReference>
<feature type="domain" description="ABC transporter" evidence="5">
    <location>
        <begin position="17"/>
        <end position="256"/>
    </location>
</feature>
<evidence type="ECO:0000256" key="3">
    <source>
        <dbReference type="ARBA" id="ARBA00022840"/>
    </source>
</evidence>
<evidence type="ECO:0000313" key="7">
    <source>
        <dbReference type="Proteomes" id="UP000280668"/>
    </source>
</evidence>
<dbReference type="PANTHER" id="PTHR24220:SF685">
    <property type="entry name" value="ABC TRANSPORTER RELATED"/>
    <property type="match status" value="1"/>
</dbReference>
<keyword evidence="3 6" id="KW-0067">ATP-binding</keyword>
<dbReference type="GO" id="GO:0098796">
    <property type="term" value="C:membrane protein complex"/>
    <property type="evidence" value="ECO:0007669"/>
    <property type="project" value="UniProtKB-ARBA"/>
</dbReference>
<dbReference type="InterPro" id="IPR017871">
    <property type="entry name" value="ABC_transporter-like_CS"/>
</dbReference>
<comment type="caution">
    <text evidence="6">The sequence shown here is derived from an EMBL/GenBank/DDBJ whole genome shotgun (WGS) entry which is preliminary data.</text>
</comment>
<dbReference type="InterPro" id="IPR003439">
    <property type="entry name" value="ABC_transporter-like_ATP-bd"/>
</dbReference>
<dbReference type="OrthoDB" id="9802264at2"/>
<evidence type="ECO:0000256" key="1">
    <source>
        <dbReference type="ARBA" id="ARBA00022448"/>
    </source>
</evidence>
<organism evidence="6 7">
    <name type="scientific">Bogoriella caseilytica</name>
    <dbReference type="NCBI Taxonomy" id="56055"/>
    <lineage>
        <taxon>Bacteria</taxon>
        <taxon>Bacillati</taxon>
        <taxon>Actinomycetota</taxon>
        <taxon>Actinomycetes</taxon>
        <taxon>Micrococcales</taxon>
        <taxon>Bogoriellaceae</taxon>
        <taxon>Bogoriella</taxon>
    </lineage>
</organism>
<dbReference type="Pfam" id="PF00005">
    <property type="entry name" value="ABC_tran"/>
    <property type="match status" value="1"/>
</dbReference>
<evidence type="ECO:0000256" key="4">
    <source>
        <dbReference type="SAM" id="MobiDB-lite"/>
    </source>
</evidence>
<evidence type="ECO:0000313" key="6">
    <source>
        <dbReference type="EMBL" id="ROR72580.1"/>
    </source>
</evidence>
<sequence>MRTTPRDAAPATGHPVLRAAGLSRVFTGRAGEVTALSEASLTVAAGELVVVRGPSGAGKTTLLNLLGGLDRPTAGTVHVGERELTALREDKVLELRRTELSYIFQSFGLVPVLSAAENVEVPLRLLRTDPAERERRVAHALGLVGLEGHARQRPYELSGGQQQRVGIARALVTEPSLLLADEPTGQLDSATAARIMDLLGELIHQRGLAAVVSTHDPLMVARADRVLEIHDGHLSEPAARGHAPDPLQAAARPVAPVTTEDTAPASAPAEEPQPEPLTRAELRRRRQRP</sequence>
<dbReference type="InterPro" id="IPR027417">
    <property type="entry name" value="P-loop_NTPase"/>
</dbReference>
<dbReference type="PROSITE" id="PS00211">
    <property type="entry name" value="ABC_TRANSPORTER_1"/>
    <property type="match status" value="1"/>
</dbReference>
<dbReference type="InterPro" id="IPR015854">
    <property type="entry name" value="ABC_transpr_LolD-like"/>
</dbReference>
<dbReference type="InterPro" id="IPR003593">
    <property type="entry name" value="AAA+_ATPase"/>
</dbReference>
<dbReference type="GO" id="GO:0022857">
    <property type="term" value="F:transmembrane transporter activity"/>
    <property type="evidence" value="ECO:0007669"/>
    <property type="project" value="UniProtKB-ARBA"/>
</dbReference>
<reference evidence="6 7" key="1">
    <citation type="submission" date="2018-11" db="EMBL/GenBank/DDBJ databases">
        <title>Sequencing the genomes of 1000 actinobacteria strains.</title>
        <authorList>
            <person name="Klenk H.-P."/>
        </authorList>
    </citation>
    <scope>NUCLEOTIDE SEQUENCE [LARGE SCALE GENOMIC DNA]</scope>
    <source>
        <strain evidence="6 7">DSM 11294</strain>
    </source>
</reference>
<keyword evidence="7" id="KW-1185">Reference proteome</keyword>
<dbReference type="AlphaFoldDB" id="A0A3N2BBE5"/>
<keyword evidence="1" id="KW-0813">Transport</keyword>
<dbReference type="RefSeq" id="WP_123303125.1">
    <property type="nucleotide sequence ID" value="NZ_RKHK01000001.1"/>
</dbReference>